<dbReference type="Proteomes" id="UP001515480">
    <property type="component" value="Unassembled WGS sequence"/>
</dbReference>
<feature type="compositionally biased region" description="Low complexity" evidence="1">
    <location>
        <begin position="25"/>
        <end position="50"/>
    </location>
</feature>
<comment type="caution">
    <text evidence="2">The sequence shown here is derived from an EMBL/GenBank/DDBJ whole genome shotgun (WGS) entry which is preliminary data.</text>
</comment>
<feature type="region of interest" description="Disordered" evidence="1">
    <location>
        <begin position="1"/>
        <end position="82"/>
    </location>
</feature>
<evidence type="ECO:0000313" key="3">
    <source>
        <dbReference type="Proteomes" id="UP001515480"/>
    </source>
</evidence>
<dbReference type="EMBL" id="JBGBPQ010000001">
    <property type="protein sequence ID" value="KAL1530440.1"/>
    <property type="molecule type" value="Genomic_DNA"/>
</dbReference>
<dbReference type="AlphaFoldDB" id="A0AB34KDB7"/>
<feature type="compositionally biased region" description="Low complexity" evidence="1">
    <location>
        <begin position="208"/>
        <end position="232"/>
    </location>
</feature>
<feature type="compositionally biased region" description="Basic and acidic residues" evidence="1">
    <location>
        <begin position="189"/>
        <end position="205"/>
    </location>
</feature>
<name>A0AB34KDB7_PRYPA</name>
<proteinExistence type="predicted"/>
<feature type="compositionally biased region" description="Low complexity" evidence="1">
    <location>
        <begin position="1"/>
        <end position="11"/>
    </location>
</feature>
<evidence type="ECO:0000256" key="1">
    <source>
        <dbReference type="SAM" id="MobiDB-lite"/>
    </source>
</evidence>
<gene>
    <name evidence="2" type="ORF">AB1Y20_001345</name>
</gene>
<organism evidence="2 3">
    <name type="scientific">Prymnesium parvum</name>
    <name type="common">Toxic golden alga</name>
    <dbReference type="NCBI Taxonomy" id="97485"/>
    <lineage>
        <taxon>Eukaryota</taxon>
        <taxon>Haptista</taxon>
        <taxon>Haptophyta</taxon>
        <taxon>Prymnesiophyceae</taxon>
        <taxon>Prymnesiales</taxon>
        <taxon>Prymnesiaceae</taxon>
        <taxon>Prymnesium</taxon>
    </lineage>
</organism>
<protein>
    <submittedName>
        <fullName evidence="2">Uncharacterized protein</fullName>
    </submittedName>
</protein>
<reference evidence="2 3" key="1">
    <citation type="journal article" date="2024" name="Science">
        <title>Giant polyketide synthase enzymes in the biosynthesis of giant marine polyether toxins.</title>
        <authorList>
            <person name="Fallon T.R."/>
            <person name="Shende V.V."/>
            <person name="Wierzbicki I.H."/>
            <person name="Pendleton A.L."/>
            <person name="Watervoot N.F."/>
            <person name="Auber R.P."/>
            <person name="Gonzalez D.J."/>
            <person name="Wisecaver J.H."/>
            <person name="Moore B.S."/>
        </authorList>
    </citation>
    <scope>NUCLEOTIDE SEQUENCE [LARGE SCALE GENOMIC DNA]</scope>
    <source>
        <strain evidence="2 3">12B1</strain>
    </source>
</reference>
<keyword evidence="3" id="KW-1185">Reference proteome</keyword>
<evidence type="ECO:0000313" key="2">
    <source>
        <dbReference type="EMBL" id="KAL1530440.1"/>
    </source>
</evidence>
<accession>A0AB34KDB7</accession>
<feature type="region of interest" description="Disordered" evidence="1">
    <location>
        <begin position="154"/>
        <end position="246"/>
    </location>
</feature>
<sequence length="328" mass="34400">MPAVRPALGRRWAPRRRAPRRRPEAGAGAALGAAAPAGGRPWGGAAPAGGRRWDGAGRCGAGRRPALGRRWAPRRRPEAGAGPALGAGRRYLLWHRSARCGTVCTMADVLAVVAKMGGEVFQYRRQEHQLVALAKEATAQFAETFSERLKAVESQRSASGSAAKTEHRRANLSPYGKHSAGQKPQHSGKPADDKPQSAKAAEGKKPAKPAAKPAGSDMDDGAAASAAKMAAKQFEESMKNDPNGTFDNRVQAVAALQAEFRSSVGSPPLRRLGEKEPCAWLALAGKCKDKKCKSCASGLSFDSSMIQAVRSRCAPGLFGGAKPAPEPG</sequence>